<gene>
    <name evidence="2" type="ORF">PhaeoP97_02374</name>
</gene>
<dbReference type="EMBL" id="CP016364">
    <property type="protein sequence ID" value="APG47768.1"/>
    <property type="molecule type" value="Genomic_DNA"/>
</dbReference>
<organism evidence="2 3">
    <name type="scientific">Phaeobacter porticola</name>
    <dbReference type="NCBI Taxonomy" id="1844006"/>
    <lineage>
        <taxon>Bacteria</taxon>
        <taxon>Pseudomonadati</taxon>
        <taxon>Pseudomonadota</taxon>
        <taxon>Alphaproteobacteria</taxon>
        <taxon>Rhodobacterales</taxon>
        <taxon>Roseobacteraceae</taxon>
        <taxon>Phaeobacter</taxon>
    </lineage>
</organism>
<dbReference type="PANTHER" id="PTHR43194:SF5">
    <property type="entry name" value="PIMELOYL-[ACYL-CARRIER PROTEIN] METHYL ESTER ESTERASE"/>
    <property type="match status" value="1"/>
</dbReference>
<protein>
    <submittedName>
        <fullName evidence="2">Putative hydrolase or acyltransferase (Alpha/beta hydrolase superfamily)</fullName>
    </submittedName>
</protein>
<reference evidence="3" key="1">
    <citation type="submission" date="2016-07" db="EMBL/GenBank/DDBJ databases">
        <title>Phaeobacter portensis sp. nov., a tropodithietic acid producing bacterium isolated from a German harbor.</title>
        <authorList>
            <person name="Freese H.M."/>
            <person name="Bunk B."/>
            <person name="Breider S."/>
            <person name="Brinkhoff T."/>
        </authorList>
    </citation>
    <scope>NUCLEOTIDE SEQUENCE [LARGE SCALE GENOMIC DNA]</scope>
    <source>
        <strain evidence="3">P97</strain>
    </source>
</reference>
<dbReference type="InterPro" id="IPR029058">
    <property type="entry name" value="AB_hydrolase_fold"/>
</dbReference>
<dbReference type="Pfam" id="PF12697">
    <property type="entry name" value="Abhydrolase_6"/>
    <property type="match status" value="1"/>
</dbReference>
<proteinExistence type="predicted"/>
<dbReference type="Proteomes" id="UP000183859">
    <property type="component" value="Chromosome"/>
</dbReference>
<evidence type="ECO:0000259" key="1">
    <source>
        <dbReference type="Pfam" id="PF12697"/>
    </source>
</evidence>
<keyword evidence="2" id="KW-0012">Acyltransferase</keyword>
<keyword evidence="3" id="KW-1185">Reference proteome</keyword>
<dbReference type="AlphaFoldDB" id="A0A1L3I6J1"/>
<dbReference type="InterPro" id="IPR000073">
    <property type="entry name" value="AB_hydrolase_1"/>
</dbReference>
<accession>A0A1L3I6J1</accession>
<dbReference type="GO" id="GO:0016787">
    <property type="term" value="F:hydrolase activity"/>
    <property type="evidence" value="ECO:0007669"/>
    <property type="project" value="UniProtKB-KW"/>
</dbReference>
<keyword evidence="2" id="KW-0378">Hydrolase</keyword>
<dbReference type="OrthoDB" id="9804723at2"/>
<dbReference type="GO" id="GO:0016746">
    <property type="term" value="F:acyltransferase activity"/>
    <property type="evidence" value="ECO:0007669"/>
    <property type="project" value="UniProtKB-KW"/>
</dbReference>
<evidence type="ECO:0000313" key="2">
    <source>
        <dbReference type="EMBL" id="APG47768.1"/>
    </source>
</evidence>
<dbReference type="RefSeq" id="WP_072505200.1">
    <property type="nucleotide sequence ID" value="NZ_CP016364.1"/>
</dbReference>
<dbReference type="KEGG" id="php:PhaeoP97_02374"/>
<dbReference type="PANTHER" id="PTHR43194">
    <property type="entry name" value="HYDROLASE ALPHA/BETA FOLD FAMILY"/>
    <property type="match status" value="1"/>
</dbReference>
<dbReference type="InterPro" id="IPR050228">
    <property type="entry name" value="Carboxylesterase_BioH"/>
</dbReference>
<keyword evidence="2" id="KW-0808">Transferase</keyword>
<dbReference type="STRING" id="1844006.PhaeoP97_02374"/>
<feature type="domain" description="AB hydrolase-1" evidence="1">
    <location>
        <begin position="25"/>
        <end position="271"/>
    </location>
</feature>
<dbReference type="SUPFAM" id="SSF53474">
    <property type="entry name" value="alpha/beta-Hydrolases"/>
    <property type="match status" value="1"/>
</dbReference>
<name>A0A1L3I6J1_9RHOB</name>
<evidence type="ECO:0000313" key="3">
    <source>
        <dbReference type="Proteomes" id="UP000183859"/>
    </source>
</evidence>
<sequence length="287" mass="31008">MTELASGLAQPVFTRSYGQGSRCVLGVHCSLAHSGAWRGLASVLDPQVTLSSFDMLSHGRSPDWDGDGLLQLRNAEAGLALIEAENLAKDGPIDLIGHSFGATVAFAMAQMQPELVRSLVMVEPVFFSLATADGNADPQALEQLRREHKIVRETYLAGDVEQATRLFNRAWGAGHPKWHDLPESARDAMVRSFPAVMACDTQVYEDMLGVLTPEGLARVTMPCLLIDGGKSQPIMHEVIRALAARLPDVTCRRIDSAGHMLPITHPAETAALLQGFWPEVVPAPAEV</sequence>
<dbReference type="Gene3D" id="3.40.50.1820">
    <property type="entry name" value="alpha/beta hydrolase"/>
    <property type="match status" value="1"/>
</dbReference>